<evidence type="ECO:0000313" key="3">
    <source>
        <dbReference type="Proteomes" id="UP000317238"/>
    </source>
</evidence>
<dbReference type="AlphaFoldDB" id="A0A5C5Y716"/>
<evidence type="ECO:0000313" key="2">
    <source>
        <dbReference type="EMBL" id="TWT70553.1"/>
    </source>
</evidence>
<reference evidence="2 3" key="1">
    <citation type="submission" date="2019-02" db="EMBL/GenBank/DDBJ databases">
        <title>Deep-cultivation of Planctomycetes and their phenomic and genomic characterization uncovers novel biology.</title>
        <authorList>
            <person name="Wiegand S."/>
            <person name="Jogler M."/>
            <person name="Boedeker C."/>
            <person name="Pinto D."/>
            <person name="Vollmers J."/>
            <person name="Rivas-Marin E."/>
            <person name="Kohn T."/>
            <person name="Peeters S.H."/>
            <person name="Heuer A."/>
            <person name="Rast P."/>
            <person name="Oberbeckmann S."/>
            <person name="Bunk B."/>
            <person name="Jeske O."/>
            <person name="Meyerdierks A."/>
            <person name="Storesund J.E."/>
            <person name="Kallscheuer N."/>
            <person name="Luecker S."/>
            <person name="Lage O.M."/>
            <person name="Pohl T."/>
            <person name="Merkel B.J."/>
            <person name="Hornburger P."/>
            <person name="Mueller R.-W."/>
            <person name="Bruemmer F."/>
            <person name="Labrenz M."/>
            <person name="Spormann A.M."/>
            <person name="Op Den Camp H."/>
            <person name="Overmann J."/>
            <person name="Amann R."/>
            <person name="Jetten M.S.M."/>
            <person name="Mascher T."/>
            <person name="Medema M.H."/>
            <person name="Devos D.P."/>
            <person name="Kaster A.-K."/>
            <person name="Ovreas L."/>
            <person name="Rohde M."/>
            <person name="Galperin M.Y."/>
            <person name="Jogler C."/>
        </authorList>
    </citation>
    <scope>NUCLEOTIDE SEQUENCE [LARGE SCALE GENOMIC DNA]</scope>
    <source>
        <strain evidence="2 3">Pan14r</strain>
    </source>
</reference>
<proteinExistence type="predicted"/>
<accession>A0A5C5Y716</accession>
<keyword evidence="1" id="KW-0812">Transmembrane</keyword>
<dbReference type="EMBL" id="SJPL01000001">
    <property type="protein sequence ID" value="TWT70553.1"/>
    <property type="molecule type" value="Genomic_DNA"/>
</dbReference>
<dbReference type="Proteomes" id="UP000317238">
    <property type="component" value="Unassembled WGS sequence"/>
</dbReference>
<name>A0A5C5Y716_9PLAN</name>
<evidence type="ECO:0000256" key="1">
    <source>
        <dbReference type="SAM" id="Phobius"/>
    </source>
</evidence>
<feature type="transmembrane region" description="Helical" evidence="1">
    <location>
        <begin position="194"/>
        <end position="212"/>
    </location>
</feature>
<keyword evidence="1" id="KW-0472">Membrane</keyword>
<sequence>MTGLLGALCVIFPLVADTAVGPESPRVAGALVQAPLSGQPIVGSRTPSIKREATNEAKFASAAFSPYADSVIEPPGIQKTARTPLALSNLLPSAGGTASGISPGVVRSGHSPPISIVSDGPDCGKPTDAWIAIFLIPPTGFEMQAILSWDLLLTPSTDTLSTHGNDSSHGCEPLSLSGHIDIHYKLVRVHSPKVATSIASLALTGLGVIVLASRNRRLQYYKLKLRHPS</sequence>
<keyword evidence="1" id="KW-1133">Transmembrane helix</keyword>
<keyword evidence="3" id="KW-1185">Reference proteome</keyword>
<organism evidence="2 3">
    <name type="scientific">Crateriforma conspicua</name>
    <dbReference type="NCBI Taxonomy" id="2527996"/>
    <lineage>
        <taxon>Bacteria</taxon>
        <taxon>Pseudomonadati</taxon>
        <taxon>Planctomycetota</taxon>
        <taxon>Planctomycetia</taxon>
        <taxon>Planctomycetales</taxon>
        <taxon>Planctomycetaceae</taxon>
        <taxon>Crateriforma</taxon>
    </lineage>
</organism>
<gene>
    <name evidence="2" type="ORF">Pan14r_28600</name>
</gene>
<dbReference type="RefSeq" id="WP_146439386.1">
    <property type="nucleotide sequence ID" value="NZ_SJPL01000001.1"/>
</dbReference>
<comment type="caution">
    <text evidence="2">The sequence shown here is derived from an EMBL/GenBank/DDBJ whole genome shotgun (WGS) entry which is preliminary data.</text>
</comment>
<protein>
    <submittedName>
        <fullName evidence="2">Uncharacterized protein</fullName>
    </submittedName>
</protein>